<accession>A0A0W8EB32</accession>
<keyword evidence="1" id="KW-0472">Membrane</keyword>
<evidence type="ECO:0008006" key="3">
    <source>
        <dbReference type="Google" id="ProtNLM"/>
    </source>
</evidence>
<protein>
    <recommendedName>
        <fullName evidence="3">DUF1622 domain-containing protein</fullName>
    </recommendedName>
</protein>
<keyword evidence="1" id="KW-1133">Transmembrane helix</keyword>
<dbReference type="InterPro" id="IPR012427">
    <property type="entry name" value="DUF1622"/>
</dbReference>
<evidence type="ECO:0000256" key="1">
    <source>
        <dbReference type="SAM" id="Phobius"/>
    </source>
</evidence>
<dbReference type="PANTHER" id="PTHR38468">
    <property type="entry name" value="SLL0939 PROTEIN"/>
    <property type="match status" value="1"/>
</dbReference>
<sequence length="111" mass="12309">MHIAYVTDIIHVFALAFGVVGAVLIIYGGIRAVIELLLRGFPRRAAGRDHIKREFTGNIIFGLEFFIAGDVLTTVLDPTLEDLTLLGAVVLIRVVLGYFLEKEAQEYDGQY</sequence>
<organism evidence="2">
    <name type="scientific">hydrocarbon metagenome</name>
    <dbReference type="NCBI Taxonomy" id="938273"/>
    <lineage>
        <taxon>unclassified sequences</taxon>
        <taxon>metagenomes</taxon>
        <taxon>ecological metagenomes</taxon>
    </lineage>
</organism>
<gene>
    <name evidence="2" type="ORF">ASZ90_016855</name>
</gene>
<name>A0A0W8EB32_9ZZZZ</name>
<dbReference type="Pfam" id="PF07784">
    <property type="entry name" value="DUF1622"/>
    <property type="match status" value="1"/>
</dbReference>
<dbReference type="EMBL" id="LNQE01001778">
    <property type="protein sequence ID" value="KUG05710.1"/>
    <property type="molecule type" value="Genomic_DNA"/>
</dbReference>
<evidence type="ECO:0000313" key="2">
    <source>
        <dbReference type="EMBL" id="KUG05710.1"/>
    </source>
</evidence>
<dbReference type="AlphaFoldDB" id="A0A0W8EB32"/>
<dbReference type="PANTHER" id="PTHR38468:SF1">
    <property type="entry name" value="SLL0939 PROTEIN"/>
    <property type="match status" value="1"/>
</dbReference>
<feature type="transmembrane region" description="Helical" evidence="1">
    <location>
        <begin position="12"/>
        <end position="34"/>
    </location>
</feature>
<reference evidence="2" key="1">
    <citation type="journal article" date="2015" name="Proc. Natl. Acad. Sci. U.S.A.">
        <title>Networks of energetic and metabolic interactions define dynamics in microbial communities.</title>
        <authorList>
            <person name="Embree M."/>
            <person name="Liu J.K."/>
            <person name="Al-Bassam M.M."/>
            <person name="Zengler K."/>
        </authorList>
    </citation>
    <scope>NUCLEOTIDE SEQUENCE</scope>
</reference>
<comment type="caution">
    <text evidence="2">The sequence shown here is derived from an EMBL/GenBank/DDBJ whole genome shotgun (WGS) entry which is preliminary data.</text>
</comment>
<keyword evidence="1" id="KW-0812">Transmembrane</keyword>
<proteinExistence type="predicted"/>